<keyword evidence="1" id="KW-0472">Membrane</keyword>
<dbReference type="EMBL" id="JAHWXT010000009">
    <property type="protein sequence ID" value="MCF0266748.1"/>
    <property type="molecule type" value="Genomic_DNA"/>
</dbReference>
<dbReference type="RefSeq" id="WP_004719511.1">
    <property type="nucleotide sequence ID" value="NZ_BBRY01000009.1"/>
</dbReference>
<comment type="caution">
    <text evidence="2">The sequence shown here is derived from an EMBL/GenBank/DDBJ whole genome shotgun (WGS) entry which is preliminary data.</text>
</comment>
<dbReference type="Proteomes" id="UP000887320">
    <property type="component" value="Unassembled WGS sequence"/>
</dbReference>
<organism evidence="2 3">
    <name type="scientific">Acinetobacter guillouiae</name>
    <name type="common">Acinetobacter genomosp. 11</name>
    <dbReference type="NCBI Taxonomy" id="106649"/>
    <lineage>
        <taxon>Bacteria</taxon>
        <taxon>Pseudomonadati</taxon>
        <taxon>Pseudomonadota</taxon>
        <taxon>Gammaproteobacteria</taxon>
        <taxon>Moraxellales</taxon>
        <taxon>Moraxellaceae</taxon>
        <taxon>Acinetobacter</taxon>
    </lineage>
</organism>
<keyword evidence="1" id="KW-1133">Transmembrane helix</keyword>
<proteinExistence type="predicted"/>
<keyword evidence="1" id="KW-0812">Transmembrane</keyword>
<gene>
    <name evidence="2" type="ORF">KW868_20045</name>
</gene>
<evidence type="ECO:0000256" key="1">
    <source>
        <dbReference type="SAM" id="Phobius"/>
    </source>
</evidence>
<evidence type="ECO:0000313" key="3">
    <source>
        <dbReference type="Proteomes" id="UP000887320"/>
    </source>
</evidence>
<feature type="transmembrane region" description="Helical" evidence="1">
    <location>
        <begin position="37"/>
        <end position="59"/>
    </location>
</feature>
<reference evidence="2" key="1">
    <citation type="submission" date="2021-07" db="EMBL/GenBank/DDBJ databases">
        <authorList>
            <person name="Fernandez M."/>
            <person name="Pereira P."/>
            <person name="Torres Tejerizo G.A."/>
            <person name="Gonzalez P."/>
            <person name="Agostini E."/>
        </authorList>
    </citation>
    <scope>NUCLEOTIDE SEQUENCE</scope>
    <source>
        <strain evidence="2">SFC 500-1A</strain>
    </source>
</reference>
<protein>
    <submittedName>
        <fullName evidence="2">Uncharacterized protein</fullName>
    </submittedName>
</protein>
<feature type="transmembrane region" description="Helical" evidence="1">
    <location>
        <begin position="71"/>
        <end position="88"/>
    </location>
</feature>
<dbReference type="AlphaFoldDB" id="A0A6A1RTD9"/>
<evidence type="ECO:0000313" key="2">
    <source>
        <dbReference type="EMBL" id="MCF0266748.1"/>
    </source>
</evidence>
<name>A0A6A1RTD9_ACIGI</name>
<accession>A0A6A1RTD9</accession>
<feature type="transmembrane region" description="Helical" evidence="1">
    <location>
        <begin position="12"/>
        <end position="31"/>
    </location>
</feature>
<sequence>MNDLIYKLIGRPKTAFILCGCIANLSLWAISHIKSFSILWVLGFFVFTALSALSLSVYLMEIVEKKPRYKIYFQLLFYTLLIILYLALNTYKSVLDQKFFPRSLVMSVIVFFTMLLMMNLRVVVGYSFENIKMLWKRPK</sequence>
<feature type="transmembrane region" description="Helical" evidence="1">
    <location>
        <begin position="108"/>
        <end position="128"/>
    </location>
</feature>